<dbReference type="CDD" id="cd07185">
    <property type="entry name" value="OmpA_C-like"/>
    <property type="match status" value="2"/>
</dbReference>
<feature type="domain" description="OmpA-like" evidence="6">
    <location>
        <begin position="569"/>
        <end position="691"/>
    </location>
</feature>
<dbReference type="SUPFAM" id="SSF103088">
    <property type="entry name" value="OmpA-like"/>
    <property type="match status" value="2"/>
</dbReference>
<evidence type="ECO:0000256" key="3">
    <source>
        <dbReference type="ARBA" id="ARBA00023237"/>
    </source>
</evidence>
<keyword evidence="5" id="KW-0732">Signal</keyword>
<dbReference type="AlphaFoldDB" id="A0A1H3G2R7"/>
<feature type="domain" description="OmpA-like" evidence="6">
    <location>
        <begin position="401"/>
        <end position="523"/>
    </location>
</feature>
<dbReference type="PROSITE" id="PS51123">
    <property type="entry name" value="OMPA_2"/>
    <property type="match status" value="2"/>
</dbReference>
<evidence type="ECO:0000313" key="8">
    <source>
        <dbReference type="Proteomes" id="UP000199595"/>
    </source>
</evidence>
<keyword evidence="8" id="KW-1185">Reference proteome</keyword>
<dbReference type="InterPro" id="IPR011042">
    <property type="entry name" value="6-blade_b-propeller_TolB-like"/>
</dbReference>
<dbReference type="InterPro" id="IPR006664">
    <property type="entry name" value="OMP_bac"/>
</dbReference>
<dbReference type="STRING" id="762486.SAMN05444411_1133"/>
<comment type="subcellular location">
    <subcellularLocation>
        <location evidence="1">Cell outer membrane</location>
    </subcellularLocation>
</comment>
<dbReference type="SUPFAM" id="SSF82171">
    <property type="entry name" value="DPP6 N-terminal domain-like"/>
    <property type="match status" value="1"/>
</dbReference>
<evidence type="ECO:0000256" key="2">
    <source>
        <dbReference type="ARBA" id="ARBA00023136"/>
    </source>
</evidence>
<dbReference type="InterPro" id="IPR011659">
    <property type="entry name" value="WD40"/>
</dbReference>
<evidence type="ECO:0000256" key="5">
    <source>
        <dbReference type="SAM" id="SignalP"/>
    </source>
</evidence>
<dbReference type="RefSeq" id="WP_090125943.1">
    <property type="nucleotide sequence ID" value="NZ_FNNJ01000013.1"/>
</dbReference>
<feature type="signal peptide" evidence="5">
    <location>
        <begin position="1"/>
        <end position="19"/>
    </location>
</feature>
<feature type="chain" id="PRO_5011552763" evidence="5">
    <location>
        <begin position="20"/>
        <end position="694"/>
    </location>
</feature>
<dbReference type="Gene3D" id="2.120.10.30">
    <property type="entry name" value="TolB, C-terminal domain"/>
    <property type="match status" value="1"/>
</dbReference>
<dbReference type="InterPro" id="IPR050330">
    <property type="entry name" value="Bact_OuterMem_StrucFunc"/>
</dbReference>
<dbReference type="InterPro" id="IPR006665">
    <property type="entry name" value="OmpA-like"/>
</dbReference>
<evidence type="ECO:0000313" key="7">
    <source>
        <dbReference type="EMBL" id="SDX96659.1"/>
    </source>
</evidence>
<dbReference type="PANTHER" id="PTHR30329:SF21">
    <property type="entry name" value="LIPOPROTEIN YIAD-RELATED"/>
    <property type="match status" value="1"/>
</dbReference>
<protein>
    <submittedName>
        <fullName evidence="7">Outer membrane protein OmpA</fullName>
    </submittedName>
</protein>
<gene>
    <name evidence="7" type="ORF">SAMN05444411_1133</name>
</gene>
<organism evidence="7 8">
    <name type="scientific">Lutibacter oricola</name>
    <dbReference type="NCBI Taxonomy" id="762486"/>
    <lineage>
        <taxon>Bacteria</taxon>
        <taxon>Pseudomonadati</taxon>
        <taxon>Bacteroidota</taxon>
        <taxon>Flavobacteriia</taxon>
        <taxon>Flavobacteriales</taxon>
        <taxon>Flavobacteriaceae</taxon>
        <taxon>Lutibacter</taxon>
    </lineage>
</organism>
<dbReference type="Pfam" id="PF07676">
    <property type="entry name" value="PD40"/>
    <property type="match status" value="3"/>
</dbReference>
<evidence type="ECO:0000256" key="4">
    <source>
        <dbReference type="PROSITE-ProRule" id="PRU00473"/>
    </source>
</evidence>
<name>A0A1H3G2R7_9FLAO</name>
<keyword evidence="2 4" id="KW-0472">Membrane</keyword>
<dbReference type="OrthoDB" id="9809364at2"/>
<reference evidence="7 8" key="1">
    <citation type="submission" date="2016-10" db="EMBL/GenBank/DDBJ databases">
        <authorList>
            <person name="de Groot N.N."/>
        </authorList>
    </citation>
    <scope>NUCLEOTIDE SEQUENCE [LARGE SCALE GENOMIC DNA]</scope>
    <source>
        <strain evidence="7 8">DSM 24956</strain>
    </source>
</reference>
<dbReference type="Gene3D" id="3.30.1330.60">
    <property type="entry name" value="OmpA-like domain"/>
    <property type="match status" value="2"/>
</dbReference>
<evidence type="ECO:0000259" key="6">
    <source>
        <dbReference type="PROSITE" id="PS51123"/>
    </source>
</evidence>
<keyword evidence="3" id="KW-0998">Cell outer membrane</keyword>
<dbReference type="GO" id="GO:0009279">
    <property type="term" value="C:cell outer membrane"/>
    <property type="evidence" value="ECO:0007669"/>
    <property type="project" value="UniProtKB-SubCell"/>
</dbReference>
<sequence>MIKKLTILFVVFTAFIAQGQEDRYTVQNLKINDYYSNFGTTFYGENKVVFASPRKKSYIVRNVWKQNNQPFLDLYVGEMKEDGQLKNVKKFANNLNTRYHEADVAFSKDGKTVFFSRNNFYERKLRKDSTGIGLIQLYKADISPVGTWENEEPMPFNNDHYQTGHPTISADGNTLYFISDMPGGFGKTDVYKAAINSDGSIGEAINMGPTINTAGREMFTSISGNDELYFSSDGREDGLGQLDIYVSKLTSGRITEPQNLGKPINSEKDDFSFIINYETRRGYFSSNRPKGKGDDDIYTFIQNEPIEFKCNQIVEGIVTEKNSNLILPGAKVVLYDEKGKIIDQIIVGEDAKFNFEVACNKNYKVIGSKERYSIDEKEFFTTEEEKLELVLAIESFAFTYAGGKCKVRINPIYFDFDKSNIRPDAALELDKVYDVMMRYPEIIIEGGSHTDSRGSYKYNTGLSARRAESTVQYIIGRGISSNRIYSKGYGESELVNGCSNGVDCSDSEHQFNRRTEFIIVNYDEISTMYPEICPPQVVLTKEQIRLIEQEQDILEARRLEGVGNEFYSQSNNTFIKINPIYFDLNSSTLTADAIIELNKVVEVMKKYPKILVESGSHTDSRATNSYNDKLSLRRANATIKYLKSQGVNTDRLYSKGYGETKLINHCSDGVKCLESEHLINRRTEFKILNPNDIN</sequence>
<dbReference type="Pfam" id="PF00691">
    <property type="entry name" value="OmpA"/>
    <property type="match status" value="2"/>
</dbReference>
<evidence type="ECO:0000256" key="1">
    <source>
        <dbReference type="ARBA" id="ARBA00004442"/>
    </source>
</evidence>
<accession>A0A1H3G2R7</accession>
<proteinExistence type="predicted"/>
<dbReference type="PANTHER" id="PTHR30329">
    <property type="entry name" value="STATOR ELEMENT OF FLAGELLAR MOTOR COMPLEX"/>
    <property type="match status" value="1"/>
</dbReference>
<dbReference type="EMBL" id="FNNJ01000013">
    <property type="protein sequence ID" value="SDX96659.1"/>
    <property type="molecule type" value="Genomic_DNA"/>
</dbReference>
<dbReference type="PRINTS" id="PR01021">
    <property type="entry name" value="OMPADOMAIN"/>
</dbReference>
<dbReference type="Proteomes" id="UP000199595">
    <property type="component" value="Unassembled WGS sequence"/>
</dbReference>
<dbReference type="InterPro" id="IPR036737">
    <property type="entry name" value="OmpA-like_sf"/>
</dbReference>